<dbReference type="AlphaFoldDB" id="A0A316U3B6"/>
<evidence type="ECO:0000313" key="4">
    <source>
        <dbReference type="Proteomes" id="UP000245942"/>
    </source>
</evidence>
<dbReference type="SMART" id="SM00358">
    <property type="entry name" value="DSRM"/>
    <property type="match status" value="2"/>
</dbReference>
<feature type="compositionally biased region" description="Pro residues" evidence="1">
    <location>
        <begin position="113"/>
        <end position="129"/>
    </location>
</feature>
<proteinExistence type="predicted"/>
<feature type="domain" description="DRBM" evidence="2">
    <location>
        <begin position="210"/>
        <end position="278"/>
    </location>
</feature>
<reference evidence="3 4" key="1">
    <citation type="journal article" date="2018" name="Mol. Biol. Evol.">
        <title>Broad Genomic Sampling Reveals a Smut Pathogenic Ancestry of the Fungal Clade Ustilaginomycotina.</title>
        <authorList>
            <person name="Kijpornyongpan T."/>
            <person name="Mondo S.J."/>
            <person name="Barry K."/>
            <person name="Sandor L."/>
            <person name="Lee J."/>
            <person name="Lipzen A."/>
            <person name="Pangilinan J."/>
            <person name="LaButti K."/>
            <person name="Hainaut M."/>
            <person name="Henrissat B."/>
            <person name="Grigoriev I.V."/>
            <person name="Spatafora J.W."/>
            <person name="Aime M.C."/>
        </authorList>
    </citation>
    <scope>NUCLEOTIDE SEQUENCE [LARGE SCALE GENOMIC DNA]</scope>
    <source>
        <strain evidence="3 4">MCA 4718</strain>
    </source>
</reference>
<feature type="domain" description="DRBM" evidence="2">
    <location>
        <begin position="344"/>
        <end position="412"/>
    </location>
</feature>
<dbReference type="GeneID" id="37016226"/>
<dbReference type="Proteomes" id="UP000245942">
    <property type="component" value="Unassembled WGS sequence"/>
</dbReference>
<dbReference type="InterPro" id="IPR014720">
    <property type="entry name" value="dsRBD_dom"/>
</dbReference>
<dbReference type="EMBL" id="KZ819333">
    <property type="protein sequence ID" value="PWN18971.1"/>
    <property type="molecule type" value="Genomic_DNA"/>
</dbReference>
<keyword evidence="4" id="KW-1185">Reference proteome</keyword>
<feature type="compositionally biased region" description="Basic and acidic residues" evidence="1">
    <location>
        <begin position="288"/>
        <end position="299"/>
    </location>
</feature>
<dbReference type="Gene3D" id="3.30.160.20">
    <property type="match status" value="1"/>
</dbReference>
<evidence type="ECO:0000259" key="2">
    <source>
        <dbReference type="SMART" id="SM00358"/>
    </source>
</evidence>
<feature type="region of interest" description="Disordered" evidence="1">
    <location>
        <begin position="279"/>
        <end position="308"/>
    </location>
</feature>
<dbReference type="SUPFAM" id="SSF54768">
    <property type="entry name" value="dsRNA-binding domain-like"/>
    <property type="match status" value="2"/>
</dbReference>
<gene>
    <name evidence="3" type="ORF">BCV69DRAFT_300758</name>
</gene>
<evidence type="ECO:0000256" key="1">
    <source>
        <dbReference type="SAM" id="MobiDB-lite"/>
    </source>
</evidence>
<name>A0A316U3B6_9BASI</name>
<protein>
    <recommendedName>
        <fullName evidence="2">DRBM domain-containing protein</fullName>
    </recommendedName>
</protein>
<dbReference type="RefSeq" id="XP_025346131.1">
    <property type="nucleotide sequence ID" value="XM_025494492.1"/>
</dbReference>
<feature type="region of interest" description="Disordered" evidence="1">
    <location>
        <begin position="94"/>
        <end position="150"/>
    </location>
</feature>
<accession>A0A316U3B6</accession>
<sequence length="449" mass="47764">MSAVAVSHPQNTMASSAGQKLLTDLPDTSVPAQIFSRPKAPVELLNALAKIGARPLEDYLRDLEVKATRNQGEKDALNRLKQAEEVALLKAAQGAEVHASKTSHGPSSLTPPSISPSPSPSSSPSPTPSSSPDELKRSRSHSSLDGLPLLAVSPSSRLGKKLCFTKTGHISELLQMEASRTAALAAASVGGSGGSSAMRTIGGVYTTGHPVSRLTEFAQQAGLNPPVFTSVARAGIHCSPDHYVTLVFEGHTFVDHKGKRNVRSGRECVAQQALDFFLGTRDEDDDDATKSKTEEEERASPTQLPAATAGLKSLSIDEAKASSPPTAAVAAATMPPPQLECPNPIGFLYETASRYNHAPPVFTYETKKGLHCSPDYYVQLTFGNHTFTDEQGQRSLKAGKELVALRAWEYLCEARKLRKSGVKPSLAAVGVMGVGRTAHVRMRARPVDD</sequence>
<evidence type="ECO:0000313" key="3">
    <source>
        <dbReference type="EMBL" id="PWN18971.1"/>
    </source>
</evidence>
<organism evidence="3 4">
    <name type="scientific">Pseudomicrostroma glucosiphilum</name>
    <dbReference type="NCBI Taxonomy" id="1684307"/>
    <lineage>
        <taxon>Eukaryota</taxon>
        <taxon>Fungi</taxon>
        <taxon>Dikarya</taxon>
        <taxon>Basidiomycota</taxon>
        <taxon>Ustilaginomycotina</taxon>
        <taxon>Exobasidiomycetes</taxon>
        <taxon>Microstromatales</taxon>
        <taxon>Microstromatales incertae sedis</taxon>
        <taxon>Pseudomicrostroma</taxon>
    </lineage>
</organism>
<dbReference type="Pfam" id="PF00035">
    <property type="entry name" value="dsrm"/>
    <property type="match status" value="2"/>
</dbReference>